<feature type="compositionally biased region" description="Basic and acidic residues" evidence="9">
    <location>
        <begin position="85"/>
        <end position="98"/>
    </location>
</feature>
<evidence type="ECO:0000256" key="5">
    <source>
        <dbReference type="ARBA" id="ARBA00023157"/>
    </source>
</evidence>
<dbReference type="Gene3D" id="4.10.70.10">
    <property type="entry name" value="Disintegrin domain"/>
    <property type="match status" value="1"/>
</dbReference>
<evidence type="ECO:0000256" key="7">
    <source>
        <dbReference type="PROSITE-ProRule" id="PRU00076"/>
    </source>
</evidence>
<evidence type="ECO:0000259" key="11">
    <source>
        <dbReference type="PROSITE" id="PS50026"/>
    </source>
</evidence>
<dbReference type="GO" id="GO:0006508">
    <property type="term" value="P:proteolysis"/>
    <property type="evidence" value="ECO:0007669"/>
    <property type="project" value="InterPro"/>
</dbReference>
<keyword evidence="5 7" id="KW-1015">Disulfide bond</keyword>
<dbReference type="GO" id="GO:0004222">
    <property type="term" value="F:metalloendopeptidase activity"/>
    <property type="evidence" value="ECO:0007669"/>
    <property type="project" value="InterPro"/>
</dbReference>
<dbReference type="PROSITE" id="PS00022">
    <property type="entry name" value="EGF_1"/>
    <property type="match status" value="1"/>
</dbReference>
<dbReference type="InterPro" id="IPR018358">
    <property type="entry name" value="Disintegrin_CS"/>
</dbReference>
<dbReference type="Pfam" id="PF01421">
    <property type="entry name" value="Reprolysin"/>
    <property type="match status" value="1"/>
</dbReference>
<evidence type="ECO:0000313" key="14">
    <source>
        <dbReference type="Proteomes" id="UP000504606"/>
    </source>
</evidence>
<feature type="region of interest" description="Disordered" evidence="9">
    <location>
        <begin position="50"/>
        <end position="107"/>
    </location>
</feature>
<dbReference type="InterPro" id="IPR006586">
    <property type="entry name" value="ADAM_Cys-rich"/>
</dbReference>
<dbReference type="InterPro" id="IPR000742">
    <property type="entry name" value="EGF"/>
</dbReference>
<evidence type="ECO:0000256" key="10">
    <source>
        <dbReference type="SAM" id="Phobius"/>
    </source>
</evidence>
<dbReference type="AlphaFoldDB" id="A0A9C6XVH7"/>
<evidence type="ECO:0000256" key="8">
    <source>
        <dbReference type="PROSITE-ProRule" id="PRU00276"/>
    </source>
</evidence>
<dbReference type="InterPro" id="IPR001590">
    <property type="entry name" value="Peptidase_M12B"/>
</dbReference>
<evidence type="ECO:0000313" key="15">
    <source>
        <dbReference type="RefSeq" id="XP_052132435.1"/>
    </source>
</evidence>
<feature type="binding site" evidence="8">
    <location>
        <position position="266"/>
    </location>
    <ligand>
        <name>Zn(2+)</name>
        <dbReference type="ChEBI" id="CHEBI:29105"/>
        <note>catalytic</note>
    </ligand>
</feature>
<feature type="domain" description="Disintegrin" evidence="12">
    <location>
        <begin position="335"/>
        <end position="424"/>
    </location>
</feature>
<dbReference type="PROSITE" id="PS00427">
    <property type="entry name" value="DISINTEGRIN_1"/>
    <property type="match status" value="1"/>
</dbReference>
<dbReference type="InterPro" id="IPR034027">
    <property type="entry name" value="Reprolysin_adamalysin"/>
</dbReference>
<reference evidence="15" key="1">
    <citation type="submission" date="2025-08" db="UniProtKB">
        <authorList>
            <consortium name="RefSeq"/>
        </authorList>
    </citation>
    <scope>IDENTIFICATION</scope>
    <source>
        <tissue evidence="15">Whole organism</tissue>
    </source>
</reference>
<feature type="compositionally biased region" description="Acidic residues" evidence="9">
    <location>
        <begin position="50"/>
        <end position="77"/>
    </location>
</feature>
<evidence type="ECO:0000259" key="12">
    <source>
        <dbReference type="PROSITE" id="PS50214"/>
    </source>
</evidence>
<dbReference type="FunFam" id="3.40.390.10:FF:000002">
    <property type="entry name" value="Disintegrin and metalloproteinase domain-containing protein 22"/>
    <property type="match status" value="1"/>
</dbReference>
<evidence type="ECO:0000256" key="1">
    <source>
        <dbReference type="ARBA" id="ARBA00004167"/>
    </source>
</evidence>
<dbReference type="InterPro" id="IPR001762">
    <property type="entry name" value="Disintegrin_dom"/>
</dbReference>
<feature type="binding site" evidence="8">
    <location>
        <position position="272"/>
    </location>
    <ligand>
        <name>Zn(2+)</name>
        <dbReference type="ChEBI" id="CHEBI:29105"/>
        <note>catalytic</note>
    </ligand>
</feature>
<feature type="transmembrane region" description="Helical" evidence="10">
    <location>
        <begin position="654"/>
        <end position="679"/>
    </location>
</feature>
<keyword evidence="8" id="KW-0479">Metal-binding</keyword>
<organism evidence="14 15">
    <name type="scientific">Frankliniella occidentalis</name>
    <name type="common">Western flower thrips</name>
    <name type="synonym">Euthrips occidentalis</name>
    <dbReference type="NCBI Taxonomy" id="133901"/>
    <lineage>
        <taxon>Eukaryota</taxon>
        <taxon>Metazoa</taxon>
        <taxon>Ecdysozoa</taxon>
        <taxon>Arthropoda</taxon>
        <taxon>Hexapoda</taxon>
        <taxon>Insecta</taxon>
        <taxon>Pterygota</taxon>
        <taxon>Neoptera</taxon>
        <taxon>Paraneoptera</taxon>
        <taxon>Thysanoptera</taxon>
        <taxon>Terebrantia</taxon>
        <taxon>Thripoidea</taxon>
        <taxon>Thripidae</taxon>
        <taxon>Frankliniella</taxon>
    </lineage>
</organism>
<dbReference type="GeneID" id="113211089"/>
<comment type="subcellular location">
    <subcellularLocation>
        <location evidence="1">Membrane</location>
        <topology evidence="1">Single-pass membrane protein</topology>
    </subcellularLocation>
</comment>
<keyword evidence="8" id="KW-0862">Zinc</keyword>
<keyword evidence="14" id="KW-1185">Reference proteome</keyword>
<dbReference type="PROSITE" id="PS50214">
    <property type="entry name" value="DISINTEGRIN_2"/>
    <property type="match status" value="1"/>
</dbReference>
<keyword evidence="3 10" id="KW-1133">Transmembrane helix</keyword>
<protein>
    <submittedName>
        <fullName evidence="15">Disintegrin and metalloproteinase domain-containing protein 11-like</fullName>
    </submittedName>
</protein>
<dbReference type="GO" id="GO:0016020">
    <property type="term" value="C:membrane"/>
    <property type="evidence" value="ECO:0007669"/>
    <property type="project" value="UniProtKB-SubCell"/>
</dbReference>
<dbReference type="GO" id="GO:0046872">
    <property type="term" value="F:metal ion binding"/>
    <property type="evidence" value="ECO:0007669"/>
    <property type="project" value="UniProtKB-KW"/>
</dbReference>
<accession>A0A9C6XVH7</accession>
<feature type="domain" description="Peptidase M12B" evidence="13">
    <location>
        <begin position="122"/>
        <end position="328"/>
    </location>
</feature>
<name>A0A9C6XVH7_FRAOC</name>
<dbReference type="Gene3D" id="3.40.390.10">
    <property type="entry name" value="Collagenase (Catalytic Domain)"/>
    <property type="match status" value="1"/>
</dbReference>
<keyword evidence="2 10" id="KW-0812">Transmembrane</keyword>
<dbReference type="Proteomes" id="UP000504606">
    <property type="component" value="Unplaced"/>
</dbReference>
<comment type="caution">
    <text evidence="7">Lacks conserved residue(s) required for the propagation of feature annotation.</text>
</comment>
<dbReference type="Gene3D" id="2.10.25.10">
    <property type="entry name" value="Laminin"/>
    <property type="match status" value="1"/>
</dbReference>
<gene>
    <name evidence="15" type="primary">LOC113211089</name>
</gene>
<dbReference type="RefSeq" id="XP_052132435.1">
    <property type="nucleotide sequence ID" value="XM_052276475.1"/>
</dbReference>
<dbReference type="PROSITE" id="PS50026">
    <property type="entry name" value="EGF_3"/>
    <property type="match status" value="1"/>
</dbReference>
<dbReference type="PANTHER" id="PTHR11905:SF237">
    <property type="entry name" value="MIND-MELD, ISOFORM J"/>
    <property type="match status" value="1"/>
</dbReference>
<feature type="domain" description="EGF-like" evidence="11">
    <location>
        <begin position="567"/>
        <end position="604"/>
    </location>
</feature>
<sequence length="706" mass="78380">MEVDYSGRGRARRQRGAARTFHTMLDDMVLPADVNRDLFKGFREVDLEDEVVAEGDDAEDEGYESYEEADADGEDDEAGKKKTTKKEEDKDQLIDEQKKSKREKKRRRKLMRLKRNIQGMTKFIELALVLDKSMVAKFSRRPNYTREDIVHDALQIANIADLYFRTLNTRVSVVYVETWKEANQATIVPKDIGETLRNFHEYTARTLYTIGKDTTQLLSGEEFPSGQMGMAVPHTLCSVKAVGIAVEMNVYEPHLLGGIVAHMIGHNIGMLHDDGRDECFCKDWHGCIMAQSIIGLNHVLPYKFSECSAKEYMDVLRLGEAMCLLNKPNEIPATGATCGNRIVEGPGEDCDCGTVDECQDDKCCDPITCKFAANAECARGPCCTSDCKLRGPEQVCRESAGECDLPEFCTGEFSICPTNVYKKNGSPCGKTIHQVSTSFCFNGTCPVRDFQCAKIWGEDSVSSDTECYEHFNVKGSENGHCGTAKDGLLRPCDKQNVLCGSLHCTGGEKKPIGEETEHSSIVTTMKGRETTCKTLHDSRGLVQDGTGCGENFICLNQTCQSIYPHIDKDNCPSNHASKECSGNGVCTNQNRCYCTPEYAGPDCSIQVPDPVYRIPQATTTEEPSTTTPKFDLSSKMTQKETPYDDKASNHVSTLSMVVTLVSMVFGVFLCFASVAVYCYRYATALTHWCKSINQCLFKNTNPTLSL</sequence>
<feature type="binding site" evidence="8">
    <location>
        <position position="262"/>
    </location>
    <ligand>
        <name>Zn(2+)</name>
        <dbReference type="ChEBI" id="CHEBI:29105"/>
        <note>catalytic</note>
    </ligand>
</feature>
<dbReference type="Pfam" id="PF00200">
    <property type="entry name" value="Disintegrin"/>
    <property type="match status" value="1"/>
</dbReference>
<dbReference type="PROSITE" id="PS50215">
    <property type="entry name" value="ADAM_MEPRO"/>
    <property type="match status" value="1"/>
</dbReference>
<dbReference type="InterPro" id="IPR013111">
    <property type="entry name" value="EGF_extracell"/>
</dbReference>
<dbReference type="SMART" id="SM00608">
    <property type="entry name" value="ACR"/>
    <property type="match status" value="1"/>
</dbReference>
<dbReference type="PANTHER" id="PTHR11905">
    <property type="entry name" value="ADAM A DISINTEGRIN AND METALLOPROTEASE DOMAIN"/>
    <property type="match status" value="1"/>
</dbReference>
<dbReference type="Pfam" id="PF07974">
    <property type="entry name" value="EGF_2"/>
    <property type="match status" value="1"/>
</dbReference>
<dbReference type="InterPro" id="IPR024079">
    <property type="entry name" value="MetalloPept_cat_dom_sf"/>
</dbReference>
<evidence type="ECO:0000256" key="9">
    <source>
        <dbReference type="SAM" id="MobiDB-lite"/>
    </source>
</evidence>
<evidence type="ECO:0000259" key="13">
    <source>
        <dbReference type="PROSITE" id="PS50215"/>
    </source>
</evidence>
<dbReference type="KEGG" id="foc:113211089"/>
<evidence type="ECO:0000256" key="6">
    <source>
        <dbReference type="PROSITE-ProRule" id="PRU00068"/>
    </source>
</evidence>
<dbReference type="InterPro" id="IPR036436">
    <property type="entry name" value="Disintegrin_dom_sf"/>
</dbReference>
<proteinExistence type="predicted"/>
<dbReference type="SMART" id="SM00050">
    <property type="entry name" value="DISIN"/>
    <property type="match status" value="1"/>
</dbReference>
<evidence type="ECO:0000256" key="3">
    <source>
        <dbReference type="ARBA" id="ARBA00022989"/>
    </source>
</evidence>
<keyword evidence="7" id="KW-0245">EGF-like domain</keyword>
<dbReference type="SUPFAM" id="SSF57552">
    <property type="entry name" value="Blood coagulation inhibitor (disintegrin)"/>
    <property type="match status" value="1"/>
</dbReference>
<dbReference type="Pfam" id="PF08516">
    <property type="entry name" value="ADAM_CR"/>
    <property type="match status" value="1"/>
</dbReference>
<feature type="disulfide bond" evidence="6">
    <location>
        <begin position="396"/>
        <end position="416"/>
    </location>
</feature>
<evidence type="ECO:0000256" key="2">
    <source>
        <dbReference type="ARBA" id="ARBA00022692"/>
    </source>
</evidence>
<dbReference type="OrthoDB" id="5951731at2759"/>
<evidence type="ECO:0000256" key="4">
    <source>
        <dbReference type="ARBA" id="ARBA00023136"/>
    </source>
</evidence>
<feature type="disulfide bond" evidence="7">
    <location>
        <begin position="594"/>
        <end position="603"/>
    </location>
</feature>
<keyword evidence="4 10" id="KW-0472">Membrane</keyword>
<dbReference type="SUPFAM" id="SSF55486">
    <property type="entry name" value="Metalloproteases ('zincins'), catalytic domain"/>
    <property type="match status" value="1"/>
</dbReference>
<dbReference type="CDD" id="cd04269">
    <property type="entry name" value="ZnMc_adamalysin_II_like"/>
    <property type="match status" value="1"/>
</dbReference>